<keyword evidence="4 9" id="KW-0808">Transferase</keyword>
<comment type="pathway">
    <text evidence="1">Carbohydrate acid metabolism.</text>
</comment>
<dbReference type="AlphaFoldDB" id="A0A7W9JGV0"/>
<evidence type="ECO:0000256" key="5">
    <source>
        <dbReference type="ARBA" id="ARBA00022741"/>
    </source>
</evidence>
<evidence type="ECO:0000256" key="2">
    <source>
        <dbReference type="ARBA" id="ARBA00008420"/>
    </source>
</evidence>
<dbReference type="EMBL" id="JACHMW010000001">
    <property type="protein sequence ID" value="MBB5847675.1"/>
    <property type="molecule type" value="Genomic_DNA"/>
</dbReference>
<proteinExistence type="inferred from homology"/>
<evidence type="ECO:0000256" key="7">
    <source>
        <dbReference type="ARBA" id="ARBA00022840"/>
    </source>
</evidence>
<protein>
    <recommendedName>
        <fullName evidence="3 9">Gluconokinase</fullName>
        <ecNumber evidence="3 9">2.7.1.12</ecNumber>
    </recommendedName>
</protein>
<organism evidence="10 11">
    <name type="scientific">Micrococcus endophyticus</name>
    <dbReference type="NCBI Taxonomy" id="455343"/>
    <lineage>
        <taxon>Bacteria</taxon>
        <taxon>Bacillati</taxon>
        <taxon>Actinomycetota</taxon>
        <taxon>Actinomycetes</taxon>
        <taxon>Micrococcales</taxon>
        <taxon>Micrococcaceae</taxon>
        <taxon>Micrococcus</taxon>
    </lineage>
</organism>
<dbReference type="GO" id="GO:0005524">
    <property type="term" value="F:ATP binding"/>
    <property type="evidence" value="ECO:0007669"/>
    <property type="project" value="UniProtKB-KW"/>
</dbReference>
<dbReference type="Pfam" id="PF13671">
    <property type="entry name" value="AAA_33"/>
    <property type="match status" value="1"/>
</dbReference>
<evidence type="ECO:0000256" key="1">
    <source>
        <dbReference type="ARBA" id="ARBA00004761"/>
    </source>
</evidence>
<reference evidence="10 11" key="1">
    <citation type="submission" date="2020-08" db="EMBL/GenBank/DDBJ databases">
        <title>Sequencing the genomes of 1000 actinobacteria strains.</title>
        <authorList>
            <person name="Klenk H.-P."/>
        </authorList>
    </citation>
    <scope>NUCLEOTIDE SEQUENCE [LARGE SCALE GENOMIC DNA]</scope>
    <source>
        <strain evidence="10 11">DSM 17945</strain>
    </source>
</reference>
<name>A0A7W9JGV0_9MICC</name>
<evidence type="ECO:0000256" key="4">
    <source>
        <dbReference type="ARBA" id="ARBA00022679"/>
    </source>
</evidence>
<dbReference type="RefSeq" id="WP_184170015.1">
    <property type="nucleotide sequence ID" value="NZ_BAABAG010000002.1"/>
</dbReference>
<keyword evidence="7 9" id="KW-0067">ATP-binding</keyword>
<gene>
    <name evidence="10" type="ORF">HDA33_000239</name>
</gene>
<evidence type="ECO:0000256" key="8">
    <source>
        <dbReference type="ARBA" id="ARBA00048090"/>
    </source>
</evidence>
<dbReference type="CDD" id="cd02021">
    <property type="entry name" value="GntK"/>
    <property type="match status" value="1"/>
</dbReference>
<dbReference type="GO" id="GO:0005975">
    <property type="term" value="P:carbohydrate metabolic process"/>
    <property type="evidence" value="ECO:0007669"/>
    <property type="project" value="InterPro"/>
</dbReference>
<sequence>MQDARRALEAVGSVPDLAGTAVVVMGVSGSGKTVLALRLAAALGVPFAEADEFHSPEAVAKMAGGTPLTDADRLPWLHRIRDWTAGAAAERGAIVTCSALKRSYRDLLRDGPARVVFLHVDAPQSEIRDRMARRRHYMPPTLLHSQAATLEPLEADEPGAVLANDSTVEDLTERALRVLAAR</sequence>
<keyword evidence="11" id="KW-1185">Reference proteome</keyword>
<dbReference type="GO" id="GO:0046316">
    <property type="term" value="F:gluconokinase activity"/>
    <property type="evidence" value="ECO:0007669"/>
    <property type="project" value="UniProtKB-EC"/>
</dbReference>
<dbReference type="Proteomes" id="UP000567246">
    <property type="component" value="Unassembled WGS sequence"/>
</dbReference>
<dbReference type="NCBIfam" id="TIGR01313">
    <property type="entry name" value="therm_gnt_kin"/>
    <property type="match status" value="1"/>
</dbReference>
<comment type="catalytic activity">
    <reaction evidence="8 9">
        <text>D-gluconate + ATP = 6-phospho-D-gluconate + ADP + H(+)</text>
        <dbReference type="Rhea" id="RHEA:19433"/>
        <dbReference type="ChEBI" id="CHEBI:15378"/>
        <dbReference type="ChEBI" id="CHEBI:18391"/>
        <dbReference type="ChEBI" id="CHEBI:30616"/>
        <dbReference type="ChEBI" id="CHEBI:58759"/>
        <dbReference type="ChEBI" id="CHEBI:456216"/>
        <dbReference type="EC" id="2.7.1.12"/>
    </reaction>
</comment>
<dbReference type="SUPFAM" id="SSF52540">
    <property type="entry name" value="P-loop containing nucleoside triphosphate hydrolases"/>
    <property type="match status" value="1"/>
</dbReference>
<evidence type="ECO:0000256" key="9">
    <source>
        <dbReference type="RuleBase" id="RU363066"/>
    </source>
</evidence>
<comment type="caution">
    <text evidence="10">The sequence shown here is derived from an EMBL/GenBank/DDBJ whole genome shotgun (WGS) entry which is preliminary data.</text>
</comment>
<keyword evidence="5 9" id="KW-0547">Nucleotide-binding</keyword>
<keyword evidence="6 9" id="KW-0418">Kinase</keyword>
<dbReference type="Gene3D" id="3.40.50.300">
    <property type="entry name" value="P-loop containing nucleotide triphosphate hydrolases"/>
    <property type="match status" value="1"/>
</dbReference>
<dbReference type="InterPro" id="IPR006001">
    <property type="entry name" value="Therm_gnt_kin"/>
</dbReference>
<evidence type="ECO:0000313" key="10">
    <source>
        <dbReference type="EMBL" id="MBB5847675.1"/>
    </source>
</evidence>
<dbReference type="PANTHER" id="PTHR43442:SF3">
    <property type="entry name" value="GLUCONOKINASE-RELATED"/>
    <property type="match status" value="1"/>
</dbReference>
<evidence type="ECO:0000256" key="6">
    <source>
        <dbReference type="ARBA" id="ARBA00022777"/>
    </source>
</evidence>
<comment type="similarity">
    <text evidence="2 9">Belongs to the gluconokinase GntK/GntV family.</text>
</comment>
<dbReference type="EC" id="2.7.1.12" evidence="3 9"/>
<evidence type="ECO:0000256" key="3">
    <source>
        <dbReference type="ARBA" id="ARBA00012054"/>
    </source>
</evidence>
<dbReference type="GO" id="GO:0005737">
    <property type="term" value="C:cytoplasm"/>
    <property type="evidence" value="ECO:0007669"/>
    <property type="project" value="TreeGrafter"/>
</dbReference>
<dbReference type="InterPro" id="IPR027417">
    <property type="entry name" value="P-loop_NTPase"/>
</dbReference>
<dbReference type="PANTHER" id="PTHR43442">
    <property type="entry name" value="GLUCONOKINASE-RELATED"/>
    <property type="match status" value="1"/>
</dbReference>
<accession>A0A7W9JGV0</accession>
<evidence type="ECO:0000313" key="11">
    <source>
        <dbReference type="Proteomes" id="UP000567246"/>
    </source>
</evidence>